<keyword evidence="2" id="KW-0812">Transmembrane</keyword>
<keyword evidence="2" id="KW-1133">Transmembrane helix</keyword>
<comment type="caution">
    <text evidence="3">The sequence shown here is derived from an EMBL/GenBank/DDBJ whole genome shotgun (WGS) entry which is preliminary data.</text>
</comment>
<sequence>MSPTYLLGLVFAIIILVMVFVKMRNSGLKERYGLWWYCIAFFTALLSLFPPILKWTAFQLGVVVPLNLGFFLAGVMLLLLSLRFSVDLSRSDEDRRRLTEEAAILRLQVERLERRVEILEGRTSSQGEPAASQGTASPRGKSAHQGKKNKKKR</sequence>
<feature type="region of interest" description="Disordered" evidence="1">
    <location>
        <begin position="120"/>
        <end position="153"/>
    </location>
</feature>
<name>A0A929RT36_9ACTO</name>
<evidence type="ECO:0000313" key="4">
    <source>
        <dbReference type="Proteomes" id="UP000759246"/>
    </source>
</evidence>
<feature type="compositionally biased region" description="Basic residues" evidence="1">
    <location>
        <begin position="141"/>
        <end position="153"/>
    </location>
</feature>
<dbReference type="RefSeq" id="WP_073982763.1">
    <property type="nucleotide sequence ID" value="NZ_CAJZKY010000020.1"/>
</dbReference>
<evidence type="ECO:0000313" key="3">
    <source>
        <dbReference type="EMBL" id="MBF0967399.1"/>
    </source>
</evidence>
<keyword evidence="2" id="KW-0472">Membrane</keyword>
<feature type="transmembrane region" description="Helical" evidence="2">
    <location>
        <begin position="34"/>
        <end position="52"/>
    </location>
</feature>
<feature type="transmembrane region" description="Helical" evidence="2">
    <location>
        <begin position="58"/>
        <end position="80"/>
    </location>
</feature>
<feature type="transmembrane region" description="Helical" evidence="2">
    <location>
        <begin position="6"/>
        <end position="22"/>
    </location>
</feature>
<dbReference type="Proteomes" id="UP000759246">
    <property type="component" value="Unassembled WGS sequence"/>
</dbReference>
<dbReference type="Pfam" id="PF10066">
    <property type="entry name" value="DUF2304"/>
    <property type="match status" value="1"/>
</dbReference>
<dbReference type="AlphaFoldDB" id="A0A929RT36"/>
<evidence type="ECO:0000256" key="1">
    <source>
        <dbReference type="SAM" id="MobiDB-lite"/>
    </source>
</evidence>
<gene>
    <name evidence="3" type="ORF">HXK09_09760</name>
</gene>
<dbReference type="EMBL" id="JABZGF010000459">
    <property type="protein sequence ID" value="MBF0967399.1"/>
    <property type="molecule type" value="Genomic_DNA"/>
</dbReference>
<accession>A0A929RT36</accession>
<dbReference type="InterPro" id="IPR019277">
    <property type="entry name" value="DUF2304"/>
</dbReference>
<feature type="compositionally biased region" description="Polar residues" evidence="1">
    <location>
        <begin position="122"/>
        <end position="136"/>
    </location>
</feature>
<reference evidence="3" key="1">
    <citation type="submission" date="2020-04" db="EMBL/GenBank/DDBJ databases">
        <title>Deep metagenomics examines the oral microbiome during advanced dental caries in children, revealing novel taxa and co-occurrences with host molecules.</title>
        <authorList>
            <person name="Baker J.L."/>
            <person name="Morton J.T."/>
            <person name="Dinis M."/>
            <person name="Alvarez R."/>
            <person name="Tran N.C."/>
            <person name="Knight R."/>
            <person name="Edlund A."/>
        </authorList>
    </citation>
    <scope>NUCLEOTIDE SEQUENCE</scope>
    <source>
        <strain evidence="3">JCVI_30_bin.13</strain>
    </source>
</reference>
<evidence type="ECO:0000256" key="2">
    <source>
        <dbReference type="SAM" id="Phobius"/>
    </source>
</evidence>
<protein>
    <submittedName>
        <fullName evidence="3">DUF2304 domain-containing protein</fullName>
    </submittedName>
</protein>
<dbReference type="OrthoDB" id="3268055at2"/>
<proteinExistence type="predicted"/>
<organism evidence="3 4">
    <name type="scientific">Actinomyces bouchesdurhonensis</name>
    <dbReference type="NCBI Taxonomy" id="1852361"/>
    <lineage>
        <taxon>Bacteria</taxon>
        <taxon>Bacillati</taxon>
        <taxon>Actinomycetota</taxon>
        <taxon>Actinomycetes</taxon>
        <taxon>Actinomycetales</taxon>
        <taxon>Actinomycetaceae</taxon>
        <taxon>Actinomyces</taxon>
    </lineage>
</organism>